<evidence type="ECO:0000313" key="1">
    <source>
        <dbReference type="EMBL" id="MDQ0555835.1"/>
    </source>
</evidence>
<organism evidence="1 2">
    <name type="scientific">Paraclostridium ghonii</name>
    <dbReference type="NCBI Taxonomy" id="29358"/>
    <lineage>
        <taxon>Bacteria</taxon>
        <taxon>Bacillati</taxon>
        <taxon>Bacillota</taxon>
        <taxon>Clostridia</taxon>
        <taxon>Peptostreptococcales</taxon>
        <taxon>Peptostreptococcaceae</taxon>
        <taxon>Paraclostridium</taxon>
    </lineage>
</organism>
<dbReference type="EMBL" id="JAUSWG010000003">
    <property type="protein sequence ID" value="MDQ0555835.1"/>
    <property type="molecule type" value="Genomic_DNA"/>
</dbReference>
<accession>A0ABU0MY61</accession>
<reference evidence="1 2" key="1">
    <citation type="submission" date="2023-07" db="EMBL/GenBank/DDBJ databases">
        <title>Genomic Encyclopedia of Type Strains, Phase IV (KMG-IV): sequencing the most valuable type-strain genomes for metagenomic binning, comparative biology and taxonomic classification.</title>
        <authorList>
            <person name="Goeker M."/>
        </authorList>
    </citation>
    <scope>NUCLEOTIDE SEQUENCE [LARGE SCALE GENOMIC DNA]</scope>
    <source>
        <strain evidence="1 2">DSM 15049</strain>
    </source>
</reference>
<protein>
    <recommendedName>
        <fullName evidence="3">Adhesin domain-containing protein</fullName>
    </recommendedName>
</protein>
<proteinExistence type="predicted"/>
<sequence>MKKSIIKSGISFFNGKWANYSKEEVSEYSFNIEGDKLIIKNNCSGLKIKKGDFSDVKITMKKQLGGTNEEELKDALKSIYCEVKDGIIYVNPLSKNISSINSTNIETIIMIPNNIKSLEIGSKIGNVLLDDNYDLVDINMNIGDLDYTGELKQCYINSKIGDIRLNLNKIKDDYKYKIIKEIGNIKVTVPKGSKVNIIGVSTNDIKGEIEINSDGAIIDISKKISNVIIEN</sequence>
<comment type="caution">
    <text evidence="1">The sequence shown here is derived from an EMBL/GenBank/DDBJ whole genome shotgun (WGS) entry which is preliminary data.</text>
</comment>
<gene>
    <name evidence="1" type="ORF">QOZ92_000948</name>
</gene>
<name>A0ABU0MY61_9FIRM</name>
<dbReference type="RefSeq" id="WP_307503849.1">
    <property type="nucleotide sequence ID" value="NZ_BAAACE010000001.1"/>
</dbReference>
<evidence type="ECO:0008006" key="3">
    <source>
        <dbReference type="Google" id="ProtNLM"/>
    </source>
</evidence>
<evidence type="ECO:0000313" key="2">
    <source>
        <dbReference type="Proteomes" id="UP001232584"/>
    </source>
</evidence>
<keyword evidence="2" id="KW-1185">Reference proteome</keyword>
<dbReference type="Proteomes" id="UP001232584">
    <property type="component" value="Unassembled WGS sequence"/>
</dbReference>